<accession>A0A9D4Z2J3</accession>
<dbReference type="SMART" id="SM00108">
    <property type="entry name" value="B_lectin"/>
    <property type="match status" value="1"/>
</dbReference>
<dbReference type="PROSITE" id="PS50927">
    <property type="entry name" value="BULB_LECTIN"/>
    <property type="match status" value="1"/>
</dbReference>
<organism evidence="2 3">
    <name type="scientific">Adiantum capillus-veneris</name>
    <name type="common">Maidenhair fern</name>
    <dbReference type="NCBI Taxonomy" id="13818"/>
    <lineage>
        <taxon>Eukaryota</taxon>
        <taxon>Viridiplantae</taxon>
        <taxon>Streptophyta</taxon>
        <taxon>Embryophyta</taxon>
        <taxon>Tracheophyta</taxon>
        <taxon>Polypodiopsida</taxon>
        <taxon>Polypodiidae</taxon>
        <taxon>Polypodiales</taxon>
        <taxon>Pteridineae</taxon>
        <taxon>Pteridaceae</taxon>
        <taxon>Vittarioideae</taxon>
        <taxon>Adiantum</taxon>
    </lineage>
</organism>
<keyword evidence="3" id="KW-1185">Reference proteome</keyword>
<dbReference type="Gene3D" id="2.90.10.10">
    <property type="entry name" value="Bulb-type lectin domain"/>
    <property type="match status" value="2"/>
</dbReference>
<dbReference type="AlphaFoldDB" id="A0A9D4Z2J3"/>
<sequence length="152" mass="16303">MATPQTSHAANVLLQGYLLRAGGQLVQGPYKLIMQADCNLVLYKNGNKVLWASHTYKRGTGCYFIMQTDGNAVIYTGAKKVVYATNTYGRNDGAHYIIMQGDGNVVMYNGGGRAIWSTGTYGLAAPQKELDGRDLLRTGQVGGLLAPADAQP</sequence>
<dbReference type="EMBL" id="JABFUD020000025">
    <property type="protein sequence ID" value="KAI5059603.1"/>
    <property type="molecule type" value="Genomic_DNA"/>
</dbReference>
<dbReference type="InterPro" id="IPR001480">
    <property type="entry name" value="Bulb-type_lectin_dom"/>
</dbReference>
<gene>
    <name evidence="2" type="ORF">GOP47_0025922</name>
</gene>
<evidence type="ECO:0000313" key="2">
    <source>
        <dbReference type="EMBL" id="KAI5059603.1"/>
    </source>
</evidence>
<dbReference type="OrthoDB" id="418274at2759"/>
<reference evidence="2" key="1">
    <citation type="submission" date="2021-01" db="EMBL/GenBank/DDBJ databases">
        <title>Adiantum capillus-veneris genome.</title>
        <authorList>
            <person name="Fang Y."/>
            <person name="Liao Q."/>
        </authorList>
    </citation>
    <scope>NUCLEOTIDE SEQUENCE</scope>
    <source>
        <strain evidence="2">H3</strain>
        <tissue evidence="2">Leaf</tissue>
    </source>
</reference>
<evidence type="ECO:0000313" key="3">
    <source>
        <dbReference type="Proteomes" id="UP000886520"/>
    </source>
</evidence>
<dbReference type="CDD" id="cd00028">
    <property type="entry name" value="B_lectin"/>
    <property type="match status" value="1"/>
</dbReference>
<dbReference type="Proteomes" id="UP000886520">
    <property type="component" value="Chromosome 25"/>
</dbReference>
<evidence type="ECO:0000259" key="1">
    <source>
        <dbReference type="PROSITE" id="PS50927"/>
    </source>
</evidence>
<protein>
    <recommendedName>
        <fullName evidence="1">Bulb-type lectin domain-containing protein</fullName>
    </recommendedName>
</protein>
<proteinExistence type="predicted"/>
<feature type="domain" description="Bulb-type lectin" evidence="1">
    <location>
        <begin position="10"/>
        <end position="120"/>
    </location>
</feature>
<dbReference type="InterPro" id="IPR036426">
    <property type="entry name" value="Bulb-type_lectin_dom_sf"/>
</dbReference>
<name>A0A9D4Z2J3_ADICA</name>
<dbReference type="SUPFAM" id="SSF51110">
    <property type="entry name" value="alpha-D-mannose-specific plant lectins"/>
    <property type="match status" value="1"/>
</dbReference>
<comment type="caution">
    <text evidence="2">The sequence shown here is derived from an EMBL/GenBank/DDBJ whole genome shotgun (WGS) entry which is preliminary data.</text>
</comment>